<gene>
    <name evidence="6" type="ORF">N868_15755</name>
</gene>
<name>A0A0A0BQU9_9CELL</name>
<dbReference type="EMBL" id="AXCY01000055">
    <property type="protein sequence ID" value="KGM10305.1"/>
    <property type="molecule type" value="Genomic_DNA"/>
</dbReference>
<dbReference type="PANTHER" id="PTHR12526">
    <property type="entry name" value="GLYCOSYLTRANSFERASE"/>
    <property type="match status" value="1"/>
</dbReference>
<reference evidence="6 7" key="1">
    <citation type="submission" date="2013-08" db="EMBL/GenBank/DDBJ databases">
        <title>Genome sequencing of Cellulomonas carbonis T26.</title>
        <authorList>
            <person name="Chen F."/>
            <person name="Li Y."/>
            <person name="Wang G."/>
        </authorList>
    </citation>
    <scope>NUCLEOTIDE SEQUENCE [LARGE SCALE GENOMIC DNA]</scope>
    <source>
        <strain evidence="6 7">T26</strain>
    </source>
</reference>
<dbReference type="RefSeq" id="WP_043607350.1">
    <property type="nucleotide sequence ID" value="NZ_AXCY01000055.1"/>
</dbReference>
<dbReference type="AlphaFoldDB" id="A0A0A0BQU9"/>
<dbReference type="Pfam" id="PF00534">
    <property type="entry name" value="Glycos_transf_1"/>
    <property type="match status" value="1"/>
</dbReference>
<evidence type="ECO:0000256" key="3">
    <source>
        <dbReference type="ARBA" id="ARBA00022679"/>
    </source>
</evidence>
<accession>A0A0A0BQU9</accession>
<dbReference type="GO" id="GO:0016757">
    <property type="term" value="F:glycosyltransferase activity"/>
    <property type="evidence" value="ECO:0007669"/>
    <property type="project" value="UniProtKB-KW"/>
</dbReference>
<proteinExistence type="inferred from homology"/>
<keyword evidence="2" id="KW-0328">Glycosyltransferase</keyword>
<dbReference type="Proteomes" id="UP000029839">
    <property type="component" value="Unassembled WGS sequence"/>
</dbReference>
<keyword evidence="7" id="KW-1185">Reference proteome</keyword>
<evidence type="ECO:0000313" key="6">
    <source>
        <dbReference type="EMBL" id="KGM10305.1"/>
    </source>
</evidence>
<evidence type="ECO:0000313" key="7">
    <source>
        <dbReference type="Proteomes" id="UP000029839"/>
    </source>
</evidence>
<evidence type="ECO:0000259" key="5">
    <source>
        <dbReference type="Pfam" id="PF13439"/>
    </source>
</evidence>
<reference evidence="6 7" key="2">
    <citation type="journal article" date="2015" name="Stand. Genomic Sci.">
        <title>Draft genome sequence of Cellulomonas carbonis T26(T) and comparative analysis of six Cellulomonas genomes.</title>
        <authorList>
            <person name="Zhuang W."/>
            <person name="Zhang S."/>
            <person name="Xia X."/>
            <person name="Wang G."/>
        </authorList>
    </citation>
    <scope>NUCLEOTIDE SEQUENCE [LARGE SCALE GENOMIC DNA]</scope>
    <source>
        <strain evidence="6 7">T26</strain>
    </source>
</reference>
<protein>
    <submittedName>
        <fullName evidence="6">Uncharacterized protein</fullName>
    </submittedName>
</protein>
<evidence type="ECO:0000256" key="1">
    <source>
        <dbReference type="ARBA" id="ARBA00009481"/>
    </source>
</evidence>
<dbReference type="PANTHER" id="PTHR12526:SF640">
    <property type="entry name" value="COLANIC ACID BIOSYNTHESIS GLYCOSYLTRANSFERASE WCAL-RELATED"/>
    <property type="match status" value="1"/>
</dbReference>
<feature type="domain" description="Glycosyl transferase family 1" evidence="4">
    <location>
        <begin position="213"/>
        <end position="374"/>
    </location>
</feature>
<comment type="similarity">
    <text evidence="1">Belongs to the glycosyltransferase group 1 family. Glycosyltransferase 4 subfamily.</text>
</comment>
<dbReference type="InterPro" id="IPR001296">
    <property type="entry name" value="Glyco_trans_1"/>
</dbReference>
<comment type="caution">
    <text evidence="6">The sequence shown here is derived from an EMBL/GenBank/DDBJ whole genome shotgun (WGS) entry which is preliminary data.</text>
</comment>
<keyword evidence="3" id="KW-0808">Transferase</keyword>
<evidence type="ECO:0000256" key="2">
    <source>
        <dbReference type="ARBA" id="ARBA00022676"/>
    </source>
</evidence>
<feature type="domain" description="Glycosyltransferase subfamily 4-like N-terminal" evidence="5">
    <location>
        <begin position="25"/>
        <end position="204"/>
    </location>
</feature>
<dbReference type="CDD" id="cd03801">
    <property type="entry name" value="GT4_PimA-like"/>
    <property type="match status" value="1"/>
</dbReference>
<dbReference type="InterPro" id="IPR028098">
    <property type="entry name" value="Glyco_trans_4-like_N"/>
</dbReference>
<dbReference type="OrthoDB" id="506201at2"/>
<organism evidence="6 7">
    <name type="scientific">Cellulomonas carbonis T26</name>
    <dbReference type="NCBI Taxonomy" id="947969"/>
    <lineage>
        <taxon>Bacteria</taxon>
        <taxon>Bacillati</taxon>
        <taxon>Actinomycetota</taxon>
        <taxon>Actinomycetes</taxon>
        <taxon>Micrococcales</taxon>
        <taxon>Cellulomonadaceae</taxon>
        <taxon>Cellulomonas</taxon>
    </lineage>
</organism>
<dbReference type="SUPFAM" id="SSF53756">
    <property type="entry name" value="UDP-Glycosyltransferase/glycogen phosphorylase"/>
    <property type="match status" value="1"/>
</dbReference>
<evidence type="ECO:0000259" key="4">
    <source>
        <dbReference type="Pfam" id="PF00534"/>
    </source>
</evidence>
<dbReference type="Gene3D" id="3.40.50.2000">
    <property type="entry name" value="Glycogen Phosphorylase B"/>
    <property type="match status" value="2"/>
</dbReference>
<dbReference type="Pfam" id="PF13439">
    <property type="entry name" value="Glyco_transf_4"/>
    <property type="match status" value="1"/>
</dbReference>
<sequence>MPVPAAQHDVRAIAYVLSEYPVVSQTFVRDEIAALRAAGRRVEVVSVDRTGEDRIPASWSGPYTTLDDVSWPRAVLDALWWVARPRAVARLVRTLRLTGGARARRVLKGVPSAARRLAGLDVDVCHAHFGWTGMVVASYVGALLGRPVTVTLHAADIYLAGPELARRLGAVDHVVTVCEYNVRRLAAMGVDPARVTVVPCGVDVTVPVPPVPDPTRVVSVGRLVPKKGMDVLLEAFREVVDAVPGARLEIVGEGPEEQRLRALTDELGIGGHVTFAGALGHDETLARVDGAAVFALACRVLANGDSDAVPVAIREALVRERGVVTTDVAGIPENVDDETGWVVPSEDPAAVAKALVEALGDPALRARKGAAARRRQVEHYSLEASAERLGRLWSRLVAAGARR</sequence>